<dbReference type="Proteomes" id="UP001144347">
    <property type="component" value="Unassembled WGS sequence"/>
</dbReference>
<evidence type="ECO:0000256" key="6">
    <source>
        <dbReference type="SAM" id="SignalP"/>
    </source>
</evidence>
<feature type="domain" description="RagB/SusD" evidence="7">
    <location>
        <begin position="294"/>
        <end position="544"/>
    </location>
</feature>
<dbReference type="PROSITE" id="PS51257">
    <property type="entry name" value="PROKAR_LIPOPROTEIN"/>
    <property type="match status" value="1"/>
</dbReference>
<proteinExistence type="inferred from homology"/>
<keyword evidence="3 6" id="KW-0732">Signal</keyword>
<keyword evidence="10" id="KW-1185">Reference proteome</keyword>
<accession>A0ABT4L3V6</accession>
<evidence type="ECO:0000256" key="1">
    <source>
        <dbReference type="ARBA" id="ARBA00004442"/>
    </source>
</evidence>
<evidence type="ECO:0000259" key="8">
    <source>
        <dbReference type="Pfam" id="PF14322"/>
    </source>
</evidence>
<dbReference type="EMBL" id="JAPWGM010000001">
    <property type="protein sequence ID" value="MCZ4242595.1"/>
    <property type="molecule type" value="Genomic_DNA"/>
</dbReference>
<comment type="caution">
    <text evidence="9">The sequence shown here is derived from an EMBL/GenBank/DDBJ whole genome shotgun (WGS) entry which is preliminary data.</text>
</comment>
<feature type="chain" id="PRO_5046075481" evidence="6">
    <location>
        <begin position="24"/>
        <end position="552"/>
    </location>
</feature>
<gene>
    <name evidence="9" type="ORF">O0955_01140</name>
</gene>
<evidence type="ECO:0000313" key="9">
    <source>
        <dbReference type="EMBL" id="MCZ4242595.1"/>
    </source>
</evidence>
<keyword evidence="4" id="KW-0472">Membrane</keyword>
<evidence type="ECO:0000256" key="2">
    <source>
        <dbReference type="ARBA" id="ARBA00006275"/>
    </source>
</evidence>
<feature type="domain" description="SusD-like N-terminal" evidence="8">
    <location>
        <begin position="78"/>
        <end position="210"/>
    </location>
</feature>
<keyword evidence="5" id="KW-0998">Cell outer membrane</keyword>
<organism evidence="9 10">
    <name type="scientific">Pedobacter punctiformis</name>
    <dbReference type="NCBI Taxonomy" id="3004097"/>
    <lineage>
        <taxon>Bacteria</taxon>
        <taxon>Pseudomonadati</taxon>
        <taxon>Bacteroidota</taxon>
        <taxon>Sphingobacteriia</taxon>
        <taxon>Sphingobacteriales</taxon>
        <taxon>Sphingobacteriaceae</taxon>
        <taxon>Pedobacter</taxon>
    </lineage>
</organism>
<comment type="similarity">
    <text evidence="2">Belongs to the SusD family.</text>
</comment>
<dbReference type="Pfam" id="PF07980">
    <property type="entry name" value="SusD_RagB"/>
    <property type="match status" value="1"/>
</dbReference>
<name>A0ABT4L3V6_9SPHI</name>
<evidence type="ECO:0000259" key="7">
    <source>
        <dbReference type="Pfam" id="PF07980"/>
    </source>
</evidence>
<dbReference type="InterPro" id="IPR033985">
    <property type="entry name" value="SusD-like_N"/>
</dbReference>
<protein>
    <submittedName>
        <fullName evidence="9">RagB/SusD family nutrient uptake outer membrane protein</fullName>
    </submittedName>
</protein>
<evidence type="ECO:0000256" key="3">
    <source>
        <dbReference type="ARBA" id="ARBA00022729"/>
    </source>
</evidence>
<dbReference type="Gene3D" id="1.25.40.390">
    <property type="match status" value="1"/>
</dbReference>
<dbReference type="RefSeq" id="WP_269425690.1">
    <property type="nucleotide sequence ID" value="NZ_JAPWGM010000001.1"/>
</dbReference>
<sequence length="552" mass="61856">MKKLLYISILTLACLFFGCKKSALDLTPQYQLSNESFWKSENDVKLAVNGCYGYLSNMYSYAYDDASSDNAYAQYPWEGPSTAIAAGNIDATLDAGYGSRYTYIRRYNYFLANVDKATISASSKNKYIAEVRVLRAFTYYELAKTFGDVPFFTTAYDIPGETAVAPTSAAEVINFAISEIKAVVNDLPTGYSGGRITSGAAWAILTRIQLNYRKWDDAVVSAQKVMGMGYQLFRVNTLTPDDTIDDYSTLVTFANAADKDKFYKGLASYEQQFWAENEITSKENILVSQNITNSSYVYGNGLRTLFPPSDLGGWSSITPTQELVNAYWDRNGNAFTAPSASTRATNYNNGVPNSSYLNEFKNRDTRLYASILFPGVTWNRFSPNYKFAWGKGGNNNSATGYNFKKLIDPAYTENDWDGAQDFPIIRYAEILLAYAEAKNEISGPDATIFAALNDIRDRSGMPAVSPSIYNDKVKLRDLIQNERRIELAGEGQRFSDIRRWNIAQNVMKPINDITNNPVQGRLWQAKFLFMPYPQVALDRNINLKSAQTAKGY</sequence>
<dbReference type="InterPro" id="IPR011990">
    <property type="entry name" value="TPR-like_helical_dom_sf"/>
</dbReference>
<feature type="signal peptide" evidence="6">
    <location>
        <begin position="1"/>
        <end position="23"/>
    </location>
</feature>
<dbReference type="Pfam" id="PF14322">
    <property type="entry name" value="SusD-like_3"/>
    <property type="match status" value="1"/>
</dbReference>
<evidence type="ECO:0000256" key="4">
    <source>
        <dbReference type="ARBA" id="ARBA00023136"/>
    </source>
</evidence>
<evidence type="ECO:0000313" key="10">
    <source>
        <dbReference type="Proteomes" id="UP001144347"/>
    </source>
</evidence>
<evidence type="ECO:0000256" key="5">
    <source>
        <dbReference type="ARBA" id="ARBA00023237"/>
    </source>
</evidence>
<reference evidence="9" key="1">
    <citation type="submission" date="2022-12" db="EMBL/GenBank/DDBJ databases">
        <title>Genome sequence of HCMS5-2.</title>
        <authorList>
            <person name="Woo H."/>
        </authorList>
    </citation>
    <scope>NUCLEOTIDE SEQUENCE</scope>
    <source>
        <strain evidence="9">HCMS5-2</strain>
    </source>
</reference>
<comment type="subcellular location">
    <subcellularLocation>
        <location evidence="1">Cell outer membrane</location>
    </subcellularLocation>
</comment>
<dbReference type="SUPFAM" id="SSF48452">
    <property type="entry name" value="TPR-like"/>
    <property type="match status" value="1"/>
</dbReference>
<dbReference type="InterPro" id="IPR012944">
    <property type="entry name" value="SusD_RagB_dom"/>
</dbReference>